<evidence type="ECO:0000313" key="2">
    <source>
        <dbReference type="EMBL" id="KAK7470372.1"/>
    </source>
</evidence>
<dbReference type="InterPro" id="IPR036047">
    <property type="entry name" value="F-box-like_dom_sf"/>
</dbReference>
<feature type="domain" description="F-box" evidence="1">
    <location>
        <begin position="1"/>
        <end position="49"/>
    </location>
</feature>
<dbReference type="Proteomes" id="UP001498398">
    <property type="component" value="Unassembled WGS sequence"/>
</dbReference>
<evidence type="ECO:0000313" key="3">
    <source>
        <dbReference type="Proteomes" id="UP001498398"/>
    </source>
</evidence>
<organism evidence="2 3">
    <name type="scientific">Marasmiellus scandens</name>
    <dbReference type="NCBI Taxonomy" id="2682957"/>
    <lineage>
        <taxon>Eukaryota</taxon>
        <taxon>Fungi</taxon>
        <taxon>Dikarya</taxon>
        <taxon>Basidiomycota</taxon>
        <taxon>Agaricomycotina</taxon>
        <taxon>Agaricomycetes</taxon>
        <taxon>Agaricomycetidae</taxon>
        <taxon>Agaricales</taxon>
        <taxon>Marasmiineae</taxon>
        <taxon>Omphalotaceae</taxon>
        <taxon>Marasmiellus</taxon>
    </lineage>
</organism>
<dbReference type="Pfam" id="PF12937">
    <property type="entry name" value="F-box-like"/>
    <property type="match status" value="1"/>
</dbReference>
<reference evidence="2 3" key="1">
    <citation type="submission" date="2024-01" db="EMBL/GenBank/DDBJ databases">
        <title>A draft genome for the cacao thread blight pathogen Marasmiellus scandens.</title>
        <authorList>
            <person name="Baruah I.K."/>
            <person name="Leung J."/>
            <person name="Bukari Y."/>
            <person name="Amoako-Attah I."/>
            <person name="Meinhardt L.W."/>
            <person name="Bailey B.A."/>
            <person name="Cohen S.P."/>
        </authorList>
    </citation>
    <scope>NUCLEOTIDE SEQUENCE [LARGE SCALE GENOMIC DNA]</scope>
    <source>
        <strain evidence="2 3">GH-19</strain>
    </source>
</reference>
<evidence type="ECO:0000259" key="1">
    <source>
        <dbReference type="PROSITE" id="PS50181"/>
    </source>
</evidence>
<dbReference type="InterPro" id="IPR001810">
    <property type="entry name" value="F-box_dom"/>
</dbReference>
<gene>
    <name evidence="2" type="ORF">VKT23_001799</name>
</gene>
<protein>
    <recommendedName>
        <fullName evidence="1">F-box domain-containing protein</fullName>
    </recommendedName>
</protein>
<dbReference type="EMBL" id="JBANRG010000002">
    <property type="protein sequence ID" value="KAK7470372.1"/>
    <property type="molecule type" value="Genomic_DNA"/>
</dbReference>
<sequence length="384" mass="43778">MIIFESLPVELIADILGELDLESLIRISYLSRKLRDIASDPSLNPWRRPILRDLRADTYRDTLKHLSIRSTVPRQNWIEILSLASPNFILHEATLPNLKSSEWEECFSRRFLPGWRNWVSDNGGKPAFTKVLSRLWHRSRTSCTSDEAWTRYIVLNRNGSANELEASSRTFSPLAIFNEMKHQNDLTHLETRVRLVVQLQDVRIVALGTLNSPRSTLTVNPNAHSFLHPPGITNLMDGYIEPPRNPRAVTDHGVYPLSPESPNYPAGVSLPSLDYEHMIHPLPARSHANYPWFTPGGEDKRWLGSGEVEEEGLKWVGGLMIVAQLITPKTREHLEDWPPLQDLDLLLGPGRSQYASFVWDDLWAIAPWMEERITQRIDGPGLGI</sequence>
<comment type="caution">
    <text evidence="2">The sequence shown here is derived from an EMBL/GenBank/DDBJ whole genome shotgun (WGS) entry which is preliminary data.</text>
</comment>
<dbReference type="SUPFAM" id="SSF81383">
    <property type="entry name" value="F-box domain"/>
    <property type="match status" value="1"/>
</dbReference>
<proteinExistence type="predicted"/>
<keyword evidence="3" id="KW-1185">Reference proteome</keyword>
<name>A0ABR1K444_9AGAR</name>
<dbReference type="Gene3D" id="1.20.1280.50">
    <property type="match status" value="1"/>
</dbReference>
<dbReference type="PROSITE" id="PS50181">
    <property type="entry name" value="FBOX"/>
    <property type="match status" value="1"/>
</dbReference>
<accession>A0ABR1K444</accession>